<dbReference type="VEuPathDB" id="GiardiaDB:SS50377_25878"/>
<reference evidence="2" key="2">
    <citation type="submission" date="2020-12" db="EMBL/GenBank/DDBJ databases">
        <title>New Spironucleus salmonicida genome in near-complete chromosomes.</title>
        <authorList>
            <person name="Xu F."/>
            <person name="Kurt Z."/>
            <person name="Jimenez-Gonzalez A."/>
            <person name="Astvaldsson A."/>
            <person name="Andersson J.O."/>
            <person name="Svard S.G."/>
        </authorList>
    </citation>
    <scope>NUCLEOTIDE SEQUENCE</scope>
    <source>
        <strain evidence="2">ATCC 50377</strain>
    </source>
</reference>
<organism evidence="1">
    <name type="scientific">Spironucleus salmonicida</name>
    <dbReference type="NCBI Taxonomy" id="348837"/>
    <lineage>
        <taxon>Eukaryota</taxon>
        <taxon>Metamonada</taxon>
        <taxon>Diplomonadida</taxon>
        <taxon>Hexamitidae</taxon>
        <taxon>Hexamitinae</taxon>
        <taxon>Spironucleus</taxon>
    </lineage>
</organism>
<accession>V6LWY3</accession>
<sequence length="113" mass="13429">MPTQQWSQILLILKTPMRMQLSNLQLQNYQRMPLRKVLHSLLYYNLKSKINNSPNKRNQYSHKLQWYNLFLIKLKNKMDAVHAQWEHVHVQLALISSVLRQETLCGVCLVASE</sequence>
<proteinExistence type="predicted"/>
<evidence type="ECO:0000313" key="1">
    <source>
        <dbReference type="EMBL" id="EST48211.1"/>
    </source>
</evidence>
<dbReference type="Proteomes" id="UP000018208">
    <property type="component" value="Unassembled WGS sequence"/>
</dbReference>
<dbReference type="EMBL" id="AUWU02000006">
    <property type="protein sequence ID" value="KAH0571688.1"/>
    <property type="molecule type" value="Genomic_DNA"/>
</dbReference>
<reference evidence="1 2" key="1">
    <citation type="journal article" date="2014" name="PLoS Genet.">
        <title>The Genome of Spironucleus salmonicida Highlights a Fish Pathogen Adapted to Fluctuating Environments.</title>
        <authorList>
            <person name="Xu F."/>
            <person name="Jerlstrom-Hultqvist J."/>
            <person name="Einarsson E."/>
            <person name="Astvaldsson A."/>
            <person name="Svard S.G."/>
            <person name="Andersson J.O."/>
        </authorList>
    </citation>
    <scope>NUCLEOTIDE SEQUENCE</scope>
    <source>
        <strain evidence="2">ATCC 50377</strain>
    </source>
</reference>
<protein>
    <submittedName>
        <fullName evidence="1">Uncharacterized protein</fullName>
    </submittedName>
</protein>
<evidence type="ECO:0000313" key="3">
    <source>
        <dbReference type="Proteomes" id="UP000018208"/>
    </source>
</evidence>
<dbReference type="EMBL" id="KI545997">
    <property type="protein sequence ID" value="EST48211.1"/>
    <property type="molecule type" value="Genomic_DNA"/>
</dbReference>
<dbReference type="AlphaFoldDB" id="V6LWY3"/>
<keyword evidence="3" id="KW-1185">Reference proteome</keyword>
<evidence type="ECO:0000313" key="2">
    <source>
        <dbReference type="EMBL" id="KAH0571688.1"/>
    </source>
</evidence>
<gene>
    <name evidence="1" type="ORF">SS50377_11651</name>
    <name evidence="2" type="ORF">SS50377_25878</name>
</gene>
<name>V6LWY3_9EUKA</name>